<evidence type="ECO:0000313" key="2">
    <source>
        <dbReference type="EMBL" id="MCK8782781.1"/>
    </source>
</evidence>
<dbReference type="EMBL" id="JALPRX010000001">
    <property type="protein sequence ID" value="MCK8782781.1"/>
    <property type="molecule type" value="Genomic_DNA"/>
</dbReference>
<organism evidence="2 3">
    <name type="scientific">Roseomonas acroporae</name>
    <dbReference type="NCBI Taxonomy" id="2937791"/>
    <lineage>
        <taxon>Bacteria</taxon>
        <taxon>Pseudomonadati</taxon>
        <taxon>Pseudomonadota</taxon>
        <taxon>Alphaproteobacteria</taxon>
        <taxon>Acetobacterales</taxon>
        <taxon>Roseomonadaceae</taxon>
        <taxon>Roseomonas</taxon>
    </lineage>
</organism>
<comment type="caution">
    <text evidence="2">The sequence shown here is derived from an EMBL/GenBank/DDBJ whole genome shotgun (WGS) entry which is preliminary data.</text>
</comment>
<evidence type="ECO:0000313" key="3">
    <source>
        <dbReference type="Proteomes" id="UP001139516"/>
    </source>
</evidence>
<keyword evidence="3" id="KW-1185">Reference proteome</keyword>
<dbReference type="AlphaFoldDB" id="A0A9X1Y3F0"/>
<sequence>MAAGTLAPHGAPASPMALRMPSIPVALRMPSIPVALRLPSIPVALRLPSIPVALRAGSLRTGMHGGPFGQRAGTLRAGAASPAATSVCTLPAHPAEPSAGGPDHPPPR</sequence>
<protein>
    <submittedName>
        <fullName evidence="2">Uncharacterized protein</fullName>
    </submittedName>
</protein>
<gene>
    <name evidence="2" type="ORF">M0638_00100</name>
</gene>
<proteinExistence type="predicted"/>
<feature type="region of interest" description="Disordered" evidence="1">
    <location>
        <begin position="86"/>
        <end position="108"/>
    </location>
</feature>
<dbReference type="RefSeq" id="WP_248664909.1">
    <property type="nucleotide sequence ID" value="NZ_JALPRX010000001.1"/>
</dbReference>
<name>A0A9X1Y3F0_9PROT</name>
<evidence type="ECO:0000256" key="1">
    <source>
        <dbReference type="SAM" id="MobiDB-lite"/>
    </source>
</evidence>
<accession>A0A9X1Y3F0</accession>
<reference evidence="2" key="1">
    <citation type="submission" date="2022-04" db="EMBL/GenBank/DDBJ databases">
        <title>Roseomonas acroporae sp. nov., isolated from coral Acropora digitifera.</title>
        <authorList>
            <person name="Sun H."/>
        </authorList>
    </citation>
    <scope>NUCLEOTIDE SEQUENCE</scope>
    <source>
        <strain evidence="2">NAR14</strain>
    </source>
</reference>
<dbReference type="Proteomes" id="UP001139516">
    <property type="component" value="Unassembled WGS sequence"/>
</dbReference>